<dbReference type="Gene3D" id="2.60.120.10">
    <property type="entry name" value="Jelly Rolls"/>
    <property type="match status" value="1"/>
</dbReference>
<comment type="similarity">
    <text evidence="1 2">Belongs to the pirin family.</text>
</comment>
<dbReference type="PANTHER" id="PTHR13903:SF8">
    <property type="entry name" value="PIRIN"/>
    <property type="match status" value="1"/>
</dbReference>
<dbReference type="SUPFAM" id="SSF51182">
    <property type="entry name" value="RmlC-like cupins"/>
    <property type="match status" value="1"/>
</dbReference>
<dbReference type="Pfam" id="PF02678">
    <property type="entry name" value="Pirin"/>
    <property type="match status" value="1"/>
</dbReference>
<keyword evidence="7" id="KW-1185">Reference proteome</keyword>
<dbReference type="PIRSF" id="PIRSF006232">
    <property type="entry name" value="Pirin"/>
    <property type="match status" value="1"/>
</dbReference>
<name>A0ABP4W080_9ACTN</name>
<dbReference type="RefSeq" id="WP_344077691.1">
    <property type="nucleotide sequence ID" value="NZ_BAAALS010000004.1"/>
</dbReference>
<dbReference type="InterPro" id="IPR011051">
    <property type="entry name" value="RmlC_Cupin_sf"/>
</dbReference>
<evidence type="ECO:0000259" key="4">
    <source>
        <dbReference type="Pfam" id="PF02678"/>
    </source>
</evidence>
<protein>
    <submittedName>
        <fullName evidence="6">Pirin family protein</fullName>
    </submittedName>
</protein>
<organism evidence="6 7">
    <name type="scientific">Luedemannella helvata</name>
    <dbReference type="NCBI Taxonomy" id="349315"/>
    <lineage>
        <taxon>Bacteria</taxon>
        <taxon>Bacillati</taxon>
        <taxon>Actinomycetota</taxon>
        <taxon>Actinomycetes</taxon>
        <taxon>Micromonosporales</taxon>
        <taxon>Micromonosporaceae</taxon>
        <taxon>Luedemannella</taxon>
    </lineage>
</organism>
<evidence type="ECO:0000313" key="6">
    <source>
        <dbReference type="EMBL" id="GAA1742662.1"/>
    </source>
</evidence>
<proteinExistence type="inferred from homology"/>
<dbReference type="Proteomes" id="UP001500655">
    <property type="component" value="Unassembled WGS sequence"/>
</dbReference>
<feature type="domain" description="Pirin C-terminal" evidence="5">
    <location>
        <begin position="193"/>
        <end position="291"/>
    </location>
</feature>
<evidence type="ECO:0000313" key="7">
    <source>
        <dbReference type="Proteomes" id="UP001500655"/>
    </source>
</evidence>
<dbReference type="InterPro" id="IPR003829">
    <property type="entry name" value="Pirin_N_dom"/>
</dbReference>
<evidence type="ECO:0000259" key="5">
    <source>
        <dbReference type="Pfam" id="PF05726"/>
    </source>
</evidence>
<sequence length="326" mass="34612">MSNTEREPTELACGTTTDVAPTPVTELLPGRDVPLGRYTVVRRLLPQRARRMVGAWCFLDHYGPEDVSSRPGMRVPPHPHTGLQTVSWLLDGEILHRDSLGSVQLIRPGQLNLMTSGAGISHSEESPAEHPPVLHGLQLWVALPAHARDVPAAFDHHAELPALRDGALTATVVVGEFGGLRSPARAYTPLVGVDLTLAAGGSATLTLDPTFEYAVVAMSGTPDVAGTPVGGGELLYLGCGRSLLDVSAAGGARFFLLGGEPFAEPLVMWWNFVGRTHEDIVAAREAWDDGTASGRFGTVHGYDGAPLPAPPLPTTRLVARDREGRS</sequence>
<feature type="region of interest" description="Disordered" evidence="3">
    <location>
        <begin position="1"/>
        <end position="25"/>
    </location>
</feature>
<dbReference type="CDD" id="cd02909">
    <property type="entry name" value="cupin_pirin_N"/>
    <property type="match status" value="1"/>
</dbReference>
<evidence type="ECO:0000256" key="1">
    <source>
        <dbReference type="ARBA" id="ARBA00008416"/>
    </source>
</evidence>
<comment type="caution">
    <text evidence="6">The sequence shown here is derived from an EMBL/GenBank/DDBJ whole genome shotgun (WGS) entry which is preliminary data.</text>
</comment>
<dbReference type="InterPro" id="IPR008778">
    <property type="entry name" value="Pirin_C_dom"/>
</dbReference>
<dbReference type="InterPro" id="IPR014710">
    <property type="entry name" value="RmlC-like_jellyroll"/>
</dbReference>
<gene>
    <name evidence="6" type="ORF">GCM10009681_11890</name>
</gene>
<dbReference type="CDD" id="cd02247">
    <property type="entry name" value="cupin_pirin_C"/>
    <property type="match status" value="1"/>
</dbReference>
<accession>A0ABP4W080</accession>
<feature type="domain" description="Pirin N-terminal" evidence="4">
    <location>
        <begin position="41"/>
        <end position="141"/>
    </location>
</feature>
<dbReference type="InterPro" id="IPR012093">
    <property type="entry name" value="Pirin"/>
</dbReference>
<dbReference type="PANTHER" id="PTHR13903">
    <property type="entry name" value="PIRIN-RELATED"/>
    <property type="match status" value="1"/>
</dbReference>
<evidence type="ECO:0000256" key="3">
    <source>
        <dbReference type="SAM" id="MobiDB-lite"/>
    </source>
</evidence>
<reference evidence="7" key="1">
    <citation type="journal article" date="2019" name="Int. J. Syst. Evol. Microbiol.">
        <title>The Global Catalogue of Microorganisms (GCM) 10K type strain sequencing project: providing services to taxonomists for standard genome sequencing and annotation.</title>
        <authorList>
            <consortium name="The Broad Institute Genomics Platform"/>
            <consortium name="The Broad Institute Genome Sequencing Center for Infectious Disease"/>
            <person name="Wu L."/>
            <person name="Ma J."/>
        </authorList>
    </citation>
    <scope>NUCLEOTIDE SEQUENCE [LARGE SCALE GENOMIC DNA]</scope>
    <source>
        <strain evidence="7">JCM 13249</strain>
    </source>
</reference>
<evidence type="ECO:0000256" key="2">
    <source>
        <dbReference type="RuleBase" id="RU003457"/>
    </source>
</evidence>
<dbReference type="EMBL" id="BAAALS010000004">
    <property type="protein sequence ID" value="GAA1742662.1"/>
    <property type="molecule type" value="Genomic_DNA"/>
</dbReference>
<dbReference type="Pfam" id="PF05726">
    <property type="entry name" value="Pirin_C"/>
    <property type="match status" value="1"/>
</dbReference>